<sequence length="427" mass="43977">MTQTIRTSVAGPSGSRRLFAARDSSLAAHLERFGPMPGDFDEGHLIAEVEGSGLAGRGGAGFPAWRKLMAASTASAAIASATSSPAARRLAKAGGPVVIANGAEGEPLSRKDETLLRAAPHLVLDGLLLAAATVRATEVFVYTTAASLPSVSKAIGERGDAAHVRLFQAPETFLSGEATAVVNAIGGGAAIPRDHIARMTSHGPSVGGLRGRPTLVQNVETLAHLALIARFGATWFRSIGRDGETGTRLVSVSGDVPSPLVFETEAGAPLSDTLLAAGVVPDQLRAVLVGGYHGAWVPSGELRRPLSRDSLAPFGAAPGAGILMALGTERCGLEASAEIATYLAGQSAKQCGPCANGLPRLADVLRRLAAREQTPWLPAEVERLALLVQGRGSCHHPDGTSRLVLSTLTVFAADVAQHLQGRCEVHA</sequence>
<comment type="similarity">
    <text evidence="3">Belongs to the complex I 51 kDa subunit family.</text>
</comment>
<keyword evidence="9" id="KW-0411">Iron-sulfur</keyword>
<dbReference type="InterPro" id="IPR037225">
    <property type="entry name" value="Nuo51_FMN-bd_sf"/>
</dbReference>
<dbReference type="Gene3D" id="3.10.20.600">
    <property type="match status" value="1"/>
</dbReference>
<evidence type="ECO:0000256" key="2">
    <source>
        <dbReference type="ARBA" id="ARBA00001966"/>
    </source>
</evidence>
<evidence type="ECO:0000256" key="6">
    <source>
        <dbReference type="ARBA" id="ARBA00022643"/>
    </source>
</evidence>
<comment type="caution">
    <text evidence="12">The sequence shown here is derived from an EMBL/GenBank/DDBJ whole genome shotgun (WGS) entry which is preliminary data.</text>
</comment>
<dbReference type="SUPFAM" id="SSF140490">
    <property type="entry name" value="Nqo1C-terminal domain-like"/>
    <property type="match status" value="1"/>
</dbReference>
<keyword evidence="8" id="KW-0408">Iron</keyword>
<dbReference type="InterPro" id="IPR050837">
    <property type="entry name" value="ComplexI_51kDa_subunit"/>
</dbReference>
<keyword evidence="6" id="KW-0288">FMN</keyword>
<evidence type="ECO:0000256" key="8">
    <source>
        <dbReference type="ARBA" id="ARBA00023004"/>
    </source>
</evidence>
<name>A0ABP8W383_9MICO</name>
<dbReference type="RefSeq" id="WP_345376590.1">
    <property type="nucleotide sequence ID" value="NZ_BAABLM010000005.1"/>
</dbReference>
<proteinExistence type="inferred from homology"/>
<gene>
    <name evidence="12" type="ORF">GCM10025780_25580</name>
</gene>
<evidence type="ECO:0000313" key="12">
    <source>
        <dbReference type="EMBL" id="GAA4679416.1"/>
    </source>
</evidence>
<protein>
    <submittedName>
        <fullName evidence="12">NADH-ubiquinone oxidoreductase-F iron-sulfur binding region domain-containing protein</fullName>
    </submittedName>
</protein>
<keyword evidence="13" id="KW-1185">Reference proteome</keyword>
<accession>A0ABP8W383</accession>
<comment type="cofactor">
    <cofactor evidence="2">
        <name>[4Fe-4S] cluster</name>
        <dbReference type="ChEBI" id="CHEBI:49883"/>
    </cofactor>
</comment>
<dbReference type="EMBL" id="BAABLM010000005">
    <property type="protein sequence ID" value="GAA4679416.1"/>
    <property type="molecule type" value="Genomic_DNA"/>
</dbReference>
<evidence type="ECO:0000313" key="13">
    <source>
        <dbReference type="Proteomes" id="UP001501295"/>
    </source>
</evidence>
<evidence type="ECO:0000256" key="5">
    <source>
        <dbReference type="ARBA" id="ARBA00022630"/>
    </source>
</evidence>
<keyword evidence="5" id="KW-0285">Flavoprotein</keyword>
<evidence type="ECO:0000259" key="10">
    <source>
        <dbReference type="Pfam" id="PF01512"/>
    </source>
</evidence>
<evidence type="ECO:0000256" key="7">
    <source>
        <dbReference type="ARBA" id="ARBA00022723"/>
    </source>
</evidence>
<dbReference type="Gene3D" id="3.40.50.11540">
    <property type="entry name" value="NADH-ubiquinone oxidoreductase 51kDa subunit"/>
    <property type="match status" value="1"/>
</dbReference>
<dbReference type="Gene3D" id="1.20.1440.230">
    <property type="entry name" value="NADH-ubiquinone oxidoreductase 51kDa subunit, iron-sulphur binding domain"/>
    <property type="match status" value="1"/>
</dbReference>
<evidence type="ECO:0000259" key="11">
    <source>
        <dbReference type="Pfam" id="PF10589"/>
    </source>
</evidence>
<feature type="domain" description="NADH-ubiquinone oxidoreductase 51kDa subunit FMN-binding" evidence="10">
    <location>
        <begin position="49"/>
        <end position="225"/>
    </location>
</feature>
<keyword evidence="4" id="KW-0004">4Fe-4S</keyword>
<reference evidence="13" key="1">
    <citation type="journal article" date="2019" name="Int. J. Syst. Evol. Microbiol.">
        <title>The Global Catalogue of Microorganisms (GCM) 10K type strain sequencing project: providing services to taxonomists for standard genome sequencing and annotation.</title>
        <authorList>
            <consortium name="The Broad Institute Genomics Platform"/>
            <consortium name="The Broad Institute Genome Sequencing Center for Infectious Disease"/>
            <person name="Wu L."/>
            <person name="Ma J."/>
        </authorList>
    </citation>
    <scope>NUCLEOTIDE SEQUENCE [LARGE SCALE GENOMIC DNA]</scope>
    <source>
        <strain evidence="13">JCM 18956</strain>
    </source>
</reference>
<dbReference type="PANTHER" id="PTHR11780:SF10">
    <property type="entry name" value="NADH DEHYDROGENASE [UBIQUINONE] FLAVOPROTEIN 1, MITOCHONDRIAL"/>
    <property type="match status" value="1"/>
</dbReference>
<dbReference type="InterPro" id="IPR019575">
    <property type="entry name" value="Nuop51_4Fe4S-bd"/>
</dbReference>
<evidence type="ECO:0000256" key="1">
    <source>
        <dbReference type="ARBA" id="ARBA00001917"/>
    </source>
</evidence>
<dbReference type="InterPro" id="IPR037207">
    <property type="entry name" value="Nuop51_4Fe4S-bd_sf"/>
</dbReference>
<comment type="cofactor">
    <cofactor evidence="1">
        <name>FMN</name>
        <dbReference type="ChEBI" id="CHEBI:58210"/>
    </cofactor>
</comment>
<evidence type="ECO:0000256" key="9">
    <source>
        <dbReference type="ARBA" id="ARBA00023014"/>
    </source>
</evidence>
<evidence type="ECO:0000256" key="4">
    <source>
        <dbReference type="ARBA" id="ARBA00022485"/>
    </source>
</evidence>
<evidence type="ECO:0000256" key="3">
    <source>
        <dbReference type="ARBA" id="ARBA00007523"/>
    </source>
</evidence>
<dbReference type="Pfam" id="PF01512">
    <property type="entry name" value="Complex1_51K"/>
    <property type="match status" value="1"/>
</dbReference>
<dbReference type="SUPFAM" id="SSF142984">
    <property type="entry name" value="Nqo1 middle domain-like"/>
    <property type="match status" value="1"/>
</dbReference>
<dbReference type="InterPro" id="IPR011538">
    <property type="entry name" value="Nuo51_FMN-bd"/>
</dbReference>
<dbReference type="Pfam" id="PF10589">
    <property type="entry name" value="NADH_4Fe-4S"/>
    <property type="match status" value="1"/>
</dbReference>
<dbReference type="SUPFAM" id="SSF142019">
    <property type="entry name" value="Nqo1 FMN-binding domain-like"/>
    <property type="match status" value="1"/>
</dbReference>
<keyword evidence="7" id="KW-0479">Metal-binding</keyword>
<feature type="domain" description="NADH-ubiquinone oxidoreductase 51kDa subunit iron-sulphur binding" evidence="11">
    <location>
        <begin position="336"/>
        <end position="418"/>
    </location>
</feature>
<organism evidence="12 13">
    <name type="scientific">Frondihabitans cladoniiphilus</name>
    <dbReference type="NCBI Taxonomy" id="715785"/>
    <lineage>
        <taxon>Bacteria</taxon>
        <taxon>Bacillati</taxon>
        <taxon>Actinomycetota</taxon>
        <taxon>Actinomycetes</taxon>
        <taxon>Micrococcales</taxon>
        <taxon>Microbacteriaceae</taxon>
        <taxon>Frondihabitans</taxon>
    </lineage>
</organism>
<dbReference type="Proteomes" id="UP001501295">
    <property type="component" value="Unassembled WGS sequence"/>
</dbReference>
<dbReference type="PANTHER" id="PTHR11780">
    <property type="entry name" value="NADH-UBIQUINONE OXIDOREDUCTASE FLAVOPROTEIN 1 NDUFV1"/>
    <property type="match status" value="1"/>
</dbReference>